<dbReference type="OrthoDB" id="370541at2"/>
<dbReference type="Pfam" id="PF10648">
    <property type="entry name" value="Gmad2"/>
    <property type="match status" value="1"/>
</dbReference>
<feature type="domain" description="LysM" evidence="1">
    <location>
        <begin position="110"/>
        <end position="159"/>
    </location>
</feature>
<accession>A0A5B8L5H3</accession>
<organism evidence="2 3">
    <name type="scientific">Nitratireductor mangrovi</name>
    <dbReference type="NCBI Taxonomy" id="2599600"/>
    <lineage>
        <taxon>Bacteria</taxon>
        <taxon>Pseudomonadati</taxon>
        <taxon>Pseudomonadota</taxon>
        <taxon>Alphaproteobacteria</taxon>
        <taxon>Hyphomicrobiales</taxon>
        <taxon>Phyllobacteriaceae</taxon>
        <taxon>Nitratireductor</taxon>
    </lineage>
</organism>
<dbReference type="AlphaFoldDB" id="A0A5B8L5H3"/>
<dbReference type="PROSITE" id="PS51782">
    <property type="entry name" value="LYSM"/>
    <property type="match status" value="1"/>
</dbReference>
<dbReference type="InterPro" id="IPR018392">
    <property type="entry name" value="LysM"/>
</dbReference>
<protein>
    <submittedName>
        <fullName evidence="2">LysM peptidoglycan-binding domain-containing protein</fullName>
    </submittedName>
</protein>
<dbReference type="KEGG" id="niy:FQ775_03615"/>
<dbReference type="CDD" id="cd00118">
    <property type="entry name" value="LysM"/>
    <property type="match status" value="1"/>
</dbReference>
<evidence type="ECO:0000313" key="2">
    <source>
        <dbReference type="EMBL" id="QDZ03187.1"/>
    </source>
</evidence>
<dbReference type="Gene3D" id="3.10.350.10">
    <property type="entry name" value="LysM domain"/>
    <property type="match status" value="1"/>
</dbReference>
<evidence type="ECO:0000313" key="3">
    <source>
        <dbReference type="Proteomes" id="UP000321389"/>
    </source>
</evidence>
<gene>
    <name evidence="2" type="ORF">FQ775_03615</name>
</gene>
<dbReference type="InterPro" id="IPR036779">
    <property type="entry name" value="LysM_dom_sf"/>
</dbReference>
<dbReference type="SMART" id="SM00257">
    <property type="entry name" value="LysM"/>
    <property type="match status" value="1"/>
</dbReference>
<dbReference type="SUPFAM" id="SSF54106">
    <property type="entry name" value="LysM domain"/>
    <property type="match status" value="1"/>
</dbReference>
<sequence length="163" mass="17596">MKNIIQQPQPFDLVGDPVLIAGIGSGFEATLNWRVHDGHDERTGFFNVGGGTGEHGQFHVAAAIGNAAFQLDRLFVEVYEESARDGSEVNKAIVPVIFGPRIVTDYVGYRIHVVAPGDTLSKIARDNYGDPSQFALIARANPQLISDPNLIFVGQELKVPIGA</sequence>
<dbReference type="EMBL" id="CP042301">
    <property type="protein sequence ID" value="QDZ03187.1"/>
    <property type="molecule type" value="Genomic_DNA"/>
</dbReference>
<evidence type="ECO:0000259" key="1">
    <source>
        <dbReference type="PROSITE" id="PS51782"/>
    </source>
</evidence>
<name>A0A5B8L5H3_9HYPH</name>
<proteinExistence type="predicted"/>
<dbReference type="InterPro" id="IPR018911">
    <property type="entry name" value="Gmad2_Ig-like_dom"/>
</dbReference>
<keyword evidence="3" id="KW-1185">Reference proteome</keyword>
<dbReference type="Pfam" id="PF01476">
    <property type="entry name" value="LysM"/>
    <property type="match status" value="1"/>
</dbReference>
<reference evidence="2" key="1">
    <citation type="submission" date="2020-04" db="EMBL/GenBank/DDBJ databases">
        <title>Nitratireductor sp. nov. isolated from mangrove soil.</title>
        <authorList>
            <person name="Ye Y."/>
        </authorList>
    </citation>
    <scope>NUCLEOTIDE SEQUENCE</scope>
    <source>
        <strain evidence="2">SY7</strain>
    </source>
</reference>
<dbReference type="Proteomes" id="UP000321389">
    <property type="component" value="Chromosome"/>
</dbReference>